<dbReference type="RefSeq" id="WP_023266423.1">
    <property type="nucleotide sequence ID" value="NZ_BSOL01000029.1"/>
</dbReference>
<protein>
    <recommendedName>
        <fullName evidence="4">Type 1 fimbrial protein</fullName>
    </recommendedName>
</protein>
<feature type="chain" id="PRO_5022950755" description="Type 1 fimbrial protein" evidence="1">
    <location>
        <begin position="26"/>
        <end position="109"/>
    </location>
</feature>
<keyword evidence="1" id="KW-0732">Signal</keyword>
<evidence type="ECO:0000313" key="2">
    <source>
        <dbReference type="EMBL" id="QDZ92712.1"/>
    </source>
</evidence>
<gene>
    <name evidence="2" type="ORF">D0436_20820</name>
</gene>
<feature type="signal peptide" evidence="1">
    <location>
        <begin position="1"/>
        <end position="25"/>
    </location>
</feature>
<sequence>MRKLTFWGKLCSAALLIVGLNSVVAATEFSTLTFRGEVAEPSCYSDLSSISCYNQSTHQFDTQLISFNFSEVSSLDGIAKNIPTNFSQINSLVFNQLDRNEVMISFNYN</sequence>
<evidence type="ECO:0000313" key="3">
    <source>
        <dbReference type="Proteomes" id="UP000321124"/>
    </source>
</evidence>
<evidence type="ECO:0008006" key="4">
    <source>
        <dbReference type="Google" id="ProtNLM"/>
    </source>
</evidence>
<dbReference type="AlphaFoldDB" id="A0A5B8R2N5"/>
<evidence type="ECO:0000256" key="1">
    <source>
        <dbReference type="SAM" id="SignalP"/>
    </source>
</evidence>
<proteinExistence type="predicted"/>
<dbReference type="KEGG" id="sdeo:D0436_20820"/>
<dbReference type="EMBL" id="CP031775">
    <property type="protein sequence ID" value="QDZ92712.1"/>
    <property type="molecule type" value="Genomic_DNA"/>
</dbReference>
<reference evidence="2 3" key="1">
    <citation type="journal article" date="2019" name="Ecotoxicol. Environ. Saf.">
        <title>Microbial characterization of heavy metal resistant bacterial strains isolated from an electroplating wastewater treatment plant.</title>
        <authorList>
            <person name="Cai X."/>
            <person name="Zheng X."/>
            <person name="Zhang D."/>
            <person name="Iqbal W."/>
            <person name="Liu C."/>
            <person name="Yang B."/>
            <person name="Zhao X."/>
            <person name="Lu X."/>
            <person name="Mao Y."/>
        </authorList>
    </citation>
    <scope>NUCLEOTIDE SEQUENCE [LARGE SCALE GENOMIC DNA]</scope>
    <source>
        <strain evidence="2 3">Ni1-3</strain>
    </source>
</reference>
<name>A0A5B8R2N5_9GAMM</name>
<dbReference type="Proteomes" id="UP000321124">
    <property type="component" value="Chromosome"/>
</dbReference>
<organism evidence="2 3">
    <name type="scientific">Shewanella decolorationis</name>
    <dbReference type="NCBI Taxonomy" id="256839"/>
    <lineage>
        <taxon>Bacteria</taxon>
        <taxon>Pseudomonadati</taxon>
        <taxon>Pseudomonadota</taxon>
        <taxon>Gammaproteobacteria</taxon>
        <taxon>Alteromonadales</taxon>
        <taxon>Shewanellaceae</taxon>
        <taxon>Shewanella</taxon>
    </lineage>
</organism>
<accession>A0A5B8R2N5</accession>